<evidence type="ECO:0000313" key="1">
    <source>
        <dbReference type="EMBL" id="EEX77701.1"/>
    </source>
</evidence>
<organism evidence="1 2">
    <name type="scientific">Selenomonas sputigena (strain ATCC 35185 / DSM 20758 / CCUG 44933 / VPI D19B-28)</name>
    <dbReference type="NCBI Taxonomy" id="546271"/>
    <lineage>
        <taxon>Bacteria</taxon>
        <taxon>Bacillati</taxon>
        <taxon>Bacillota</taxon>
        <taxon>Negativicutes</taxon>
        <taxon>Selenomonadales</taxon>
        <taxon>Selenomonadaceae</taxon>
        <taxon>Selenomonas</taxon>
    </lineage>
</organism>
<reference evidence="1 2" key="1">
    <citation type="submission" date="2009-09" db="EMBL/GenBank/DDBJ databases">
        <authorList>
            <person name="Weinstock G."/>
            <person name="Sodergren E."/>
            <person name="Clifton S."/>
            <person name="Fulton L."/>
            <person name="Fulton B."/>
            <person name="Courtney L."/>
            <person name="Fronick C."/>
            <person name="Harrison M."/>
            <person name="Strong C."/>
            <person name="Farmer C."/>
            <person name="Delahaunty K."/>
            <person name="Markovic C."/>
            <person name="Hall O."/>
            <person name="Minx P."/>
            <person name="Tomlinson C."/>
            <person name="Mitreva M."/>
            <person name="Nelson J."/>
            <person name="Hou S."/>
            <person name="Wollam A."/>
            <person name="Pepin K.H."/>
            <person name="Johnson M."/>
            <person name="Bhonagiri V."/>
            <person name="Nash W.E."/>
            <person name="Warren W."/>
            <person name="Chinwalla A."/>
            <person name="Mardis E.R."/>
            <person name="Wilson R.K."/>
        </authorList>
    </citation>
    <scope>NUCLEOTIDE SEQUENCE [LARGE SCALE GENOMIC DNA]</scope>
    <source>
        <strain evidence="2">ATCC 35185 / DSM 20758 / VPI D19B-28</strain>
    </source>
</reference>
<dbReference type="AlphaFoldDB" id="C9LUH0"/>
<dbReference type="EMBL" id="ACKP02000015">
    <property type="protein sequence ID" value="EEX77701.1"/>
    <property type="molecule type" value="Genomic_DNA"/>
</dbReference>
<sequence>MNFPQSSILYRKKVFIYWESSNDAVSVRLVKFLSLCGSAVGHLQHTIDMLCAFLYNEKNREVD</sequence>
<dbReference type="Proteomes" id="UP000003505">
    <property type="component" value="Unassembled WGS sequence"/>
</dbReference>
<comment type="caution">
    <text evidence="1">The sequence shown here is derived from an EMBL/GenBank/DDBJ whole genome shotgun (WGS) entry which is preliminary data.</text>
</comment>
<accession>C9LUH0</accession>
<name>C9LUH0_SELS3</name>
<gene>
    <name evidence="1" type="ORF">SELSPUOL_00978</name>
</gene>
<evidence type="ECO:0000313" key="2">
    <source>
        <dbReference type="Proteomes" id="UP000003505"/>
    </source>
</evidence>
<protein>
    <submittedName>
        <fullName evidence="1">Uncharacterized protein</fullName>
    </submittedName>
</protein>
<proteinExistence type="predicted"/>